<comment type="catalytic activity">
    <reaction evidence="1">
        <text>L-glutamyl-[protein] + S-adenosyl-L-methionine = [protein]-L-glutamate 5-O-methyl ester + S-adenosyl-L-homocysteine</text>
        <dbReference type="Rhea" id="RHEA:24452"/>
        <dbReference type="Rhea" id="RHEA-COMP:10208"/>
        <dbReference type="Rhea" id="RHEA-COMP:10311"/>
        <dbReference type="ChEBI" id="CHEBI:29973"/>
        <dbReference type="ChEBI" id="CHEBI:57856"/>
        <dbReference type="ChEBI" id="CHEBI:59789"/>
        <dbReference type="ChEBI" id="CHEBI:82795"/>
        <dbReference type="EC" id="2.1.1.80"/>
    </reaction>
</comment>
<dbReference type="PROSITE" id="PS50123">
    <property type="entry name" value="CHER"/>
    <property type="match status" value="1"/>
</dbReference>
<evidence type="ECO:0000256" key="2">
    <source>
        <dbReference type="ARBA" id="ARBA00012534"/>
    </source>
</evidence>
<dbReference type="Gene3D" id="1.10.155.10">
    <property type="entry name" value="Chemotaxis receptor methyltransferase CheR, N-terminal domain"/>
    <property type="match status" value="1"/>
</dbReference>
<dbReference type="InterPro" id="IPR050903">
    <property type="entry name" value="Bact_Chemotaxis_MeTrfase"/>
</dbReference>
<keyword evidence="3 7" id="KW-0489">Methyltransferase</keyword>
<dbReference type="AlphaFoldDB" id="A0A3A3ZBE6"/>
<proteinExistence type="predicted"/>
<evidence type="ECO:0000259" key="6">
    <source>
        <dbReference type="PROSITE" id="PS50123"/>
    </source>
</evidence>
<dbReference type="Pfam" id="PF03705">
    <property type="entry name" value="CheR_N"/>
    <property type="match status" value="1"/>
</dbReference>
<dbReference type="Gene3D" id="3.40.50.150">
    <property type="entry name" value="Vaccinia Virus protein VP39"/>
    <property type="match status" value="1"/>
</dbReference>
<evidence type="ECO:0000256" key="4">
    <source>
        <dbReference type="ARBA" id="ARBA00022679"/>
    </source>
</evidence>
<dbReference type="SUPFAM" id="SSF53335">
    <property type="entry name" value="S-adenosyl-L-methionine-dependent methyltransferases"/>
    <property type="match status" value="1"/>
</dbReference>
<evidence type="ECO:0000256" key="5">
    <source>
        <dbReference type="ARBA" id="ARBA00022691"/>
    </source>
</evidence>
<dbReference type="InterPro" id="IPR022641">
    <property type="entry name" value="CheR_N"/>
</dbReference>
<dbReference type="PRINTS" id="PR00996">
    <property type="entry name" value="CHERMTFRASE"/>
</dbReference>
<dbReference type="PANTHER" id="PTHR24422">
    <property type="entry name" value="CHEMOTAXIS PROTEIN METHYLTRANSFERASE"/>
    <property type="match status" value="1"/>
</dbReference>
<dbReference type="EC" id="2.1.1.80" evidence="2"/>
<name>A0A3A3ZBE6_9ACTN</name>
<keyword evidence="5" id="KW-0949">S-adenosyl-L-methionine</keyword>
<feature type="domain" description="CheR-type methyltransferase" evidence="6">
    <location>
        <begin position="1"/>
        <end position="247"/>
    </location>
</feature>
<reference evidence="7 8" key="1">
    <citation type="submission" date="2018-09" db="EMBL/GenBank/DDBJ databases">
        <title>YIM 75000 draft genome.</title>
        <authorList>
            <person name="Tang S."/>
            <person name="Feng Y."/>
        </authorList>
    </citation>
    <scope>NUCLEOTIDE SEQUENCE [LARGE SCALE GENOMIC DNA]</scope>
    <source>
        <strain evidence="7 8">YIM 75000</strain>
    </source>
</reference>
<accession>A0A3A3ZBE6</accession>
<dbReference type="OrthoDB" id="9816309at2"/>
<dbReference type="EMBL" id="QZEZ01000015">
    <property type="protein sequence ID" value="RJK92450.1"/>
    <property type="molecule type" value="Genomic_DNA"/>
</dbReference>
<gene>
    <name evidence="7" type="ORF">D5H78_18910</name>
</gene>
<comment type="caution">
    <text evidence="7">The sequence shown here is derived from an EMBL/GenBank/DDBJ whole genome shotgun (WGS) entry which is preliminary data.</text>
</comment>
<dbReference type="InterPro" id="IPR000780">
    <property type="entry name" value="CheR_MeTrfase"/>
</dbReference>
<dbReference type="Proteomes" id="UP000265614">
    <property type="component" value="Unassembled WGS sequence"/>
</dbReference>
<organism evidence="7 8">
    <name type="scientific">Vallicoccus soli</name>
    <dbReference type="NCBI Taxonomy" id="2339232"/>
    <lineage>
        <taxon>Bacteria</taxon>
        <taxon>Bacillati</taxon>
        <taxon>Actinomycetota</taxon>
        <taxon>Actinomycetes</taxon>
        <taxon>Motilibacterales</taxon>
        <taxon>Vallicoccaceae</taxon>
        <taxon>Vallicoccus</taxon>
    </lineage>
</organism>
<evidence type="ECO:0000256" key="3">
    <source>
        <dbReference type="ARBA" id="ARBA00022603"/>
    </source>
</evidence>
<dbReference type="InterPro" id="IPR029063">
    <property type="entry name" value="SAM-dependent_MTases_sf"/>
</dbReference>
<dbReference type="PANTHER" id="PTHR24422:SF21">
    <property type="entry name" value="CHEMOTAXIS PROTEIN METHYLTRANSFERASE 1"/>
    <property type="match status" value="1"/>
</dbReference>
<dbReference type="SUPFAM" id="SSF47757">
    <property type="entry name" value="Chemotaxis receptor methyltransferase CheR, N-terminal domain"/>
    <property type="match status" value="1"/>
</dbReference>
<protein>
    <recommendedName>
        <fullName evidence="2">protein-glutamate O-methyltransferase</fullName>
        <ecNumber evidence="2">2.1.1.80</ecNumber>
    </recommendedName>
</protein>
<dbReference type="SMART" id="SM00138">
    <property type="entry name" value="MeTrc"/>
    <property type="match status" value="1"/>
</dbReference>
<keyword evidence="4 7" id="KW-0808">Transferase</keyword>
<dbReference type="Pfam" id="PF01739">
    <property type="entry name" value="CheR"/>
    <property type="match status" value="1"/>
</dbReference>
<evidence type="ECO:0000256" key="1">
    <source>
        <dbReference type="ARBA" id="ARBA00001541"/>
    </source>
</evidence>
<keyword evidence="8" id="KW-1185">Reference proteome</keyword>
<dbReference type="InterPro" id="IPR022642">
    <property type="entry name" value="CheR_C"/>
</dbReference>
<dbReference type="GO" id="GO:0008983">
    <property type="term" value="F:protein-glutamate O-methyltransferase activity"/>
    <property type="evidence" value="ECO:0007669"/>
    <property type="project" value="UniProtKB-EC"/>
</dbReference>
<evidence type="ECO:0000313" key="8">
    <source>
        <dbReference type="Proteomes" id="UP000265614"/>
    </source>
</evidence>
<dbReference type="CDD" id="cd02440">
    <property type="entry name" value="AdoMet_MTases"/>
    <property type="match status" value="1"/>
</dbReference>
<dbReference type="GO" id="GO:0032259">
    <property type="term" value="P:methylation"/>
    <property type="evidence" value="ECO:0007669"/>
    <property type="project" value="UniProtKB-KW"/>
</dbReference>
<dbReference type="InterPro" id="IPR036804">
    <property type="entry name" value="CheR_N_sf"/>
</dbReference>
<sequence>MPISGSEFDFVRTLVRREAAIVLEPGKEYLVEARLLPLARAAGERDVPAYVARAMRDRAQHPKIVEALTTNETSWFRDSSPFQAFEQRMLPDILASRTDDRVLRVWSAACSSGQEAYTVAMVAHDRLAAAGWRLEITATDISEEMLARGRAGRYSQLEVNRGLPATHLVKHFQRVGADWQVSDQLRRCVRWSKLNLAAPFPPGPRYDVVFLRNVLIYFDTATKRDILQRTARTLRSDGWLLLGGAETTLGVDEAWERVVIGRSAAYRPQARIPAGR</sequence>
<evidence type="ECO:0000313" key="7">
    <source>
        <dbReference type="EMBL" id="RJK92450.1"/>
    </source>
</evidence>